<evidence type="ECO:0000313" key="4">
    <source>
        <dbReference type="Proteomes" id="UP000003879"/>
    </source>
</evidence>
<protein>
    <recommendedName>
        <fullName evidence="2">NAD-dependent epimerase/dehydratase domain-containing protein</fullName>
    </recommendedName>
</protein>
<evidence type="ECO:0000256" key="1">
    <source>
        <dbReference type="ARBA" id="ARBA00007637"/>
    </source>
</evidence>
<dbReference type="PATRIC" id="fig|997883.3.peg.1908"/>
<dbReference type="Pfam" id="PF01370">
    <property type="entry name" value="Epimerase"/>
    <property type="match status" value="1"/>
</dbReference>
<dbReference type="InterPro" id="IPR036291">
    <property type="entry name" value="NAD(P)-bd_dom_sf"/>
</dbReference>
<dbReference type="PANTHER" id="PTHR43000">
    <property type="entry name" value="DTDP-D-GLUCOSE 4,6-DEHYDRATASE-RELATED"/>
    <property type="match status" value="1"/>
</dbReference>
<dbReference type="AlphaFoldDB" id="A0A0E2AR52"/>
<gene>
    <name evidence="3" type="ORF">HMPREF1056_01818</name>
</gene>
<evidence type="ECO:0000313" key="3">
    <source>
        <dbReference type="EMBL" id="EIY97105.1"/>
    </source>
</evidence>
<comment type="caution">
    <text evidence="3">The sequence shown here is derived from an EMBL/GenBank/DDBJ whole genome shotgun (WGS) entry which is preliminary data.</text>
</comment>
<evidence type="ECO:0000259" key="2">
    <source>
        <dbReference type="Pfam" id="PF01370"/>
    </source>
</evidence>
<dbReference type="InterPro" id="IPR001509">
    <property type="entry name" value="Epimerase_deHydtase"/>
</dbReference>
<proteinExistence type="inferred from homology"/>
<dbReference type="Gene3D" id="3.40.50.720">
    <property type="entry name" value="NAD(P)-binding Rossmann-like Domain"/>
    <property type="match status" value="1"/>
</dbReference>
<dbReference type="Proteomes" id="UP000003879">
    <property type="component" value="Unassembled WGS sequence"/>
</dbReference>
<comment type="similarity">
    <text evidence="1">Belongs to the NAD(P)-dependent epimerase/dehydratase family.</text>
</comment>
<dbReference type="EMBL" id="AGXN01000010">
    <property type="protein sequence ID" value="EIY97105.1"/>
    <property type="molecule type" value="Genomic_DNA"/>
</dbReference>
<sequence>MKVLVLGGTGAMGSHLVEILSNAGIITVVTTRKYRPSRNNIKYLQGNAHEMDFLYTILEERWDAIIDFMVYSTEEFKARIELLLSATAHYIFLSSSRVYADSKLPITEESSRLLDVSKDLDFLSTEEYSLTKARQENILQNCRCRNWTIIRPYITYSEIRLQLGVLEKEYWLYRALHGRTIVFSNDISSRYTTLTYGHDVARGIFKIIGDAQTFGEIFHITAKESCRWEDVLSVYLNVLEKRLGYKPKVLLLDKALNLKSKHLKYQVLYDRCFDRAFDNTKIKQFVDVDNFMNVELGLKKCIEAFLDNPQFGCINWREEAIKDRKTGEQTSLSEILSFKQKIIYLLYRYIIF</sequence>
<accession>A0A0E2AR52</accession>
<feature type="domain" description="NAD-dependent epimerase/dehydratase" evidence="2">
    <location>
        <begin position="3"/>
        <end position="213"/>
    </location>
</feature>
<dbReference type="HOGENOM" id="CLU_065334_0_0_10"/>
<organism evidence="3 4">
    <name type="scientific">Bacteroides fragilis CL07T12C05</name>
    <dbReference type="NCBI Taxonomy" id="997883"/>
    <lineage>
        <taxon>Bacteria</taxon>
        <taxon>Pseudomonadati</taxon>
        <taxon>Bacteroidota</taxon>
        <taxon>Bacteroidia</taxon>
        <taxon>Bacteroidales</taxon>
        <taxon>Bacteroidaceae</taxon>
        <taxon>Bacteroides</taxon>
    </lineage>
</organism>
<dbReference type="RefSeq" id="WP_005794840.1">
    <property type="nucleotide sequence ID" value="NZ_JH724215.1"/>
</dbReference>
<reference evidence="3 4" key="1">
    <citation type="submission" date="2012-02" db="EMBL/GenBank/DDBJ databases">
        <title>The Genome Sequence of Bacteroides fragilis CL07T12C05.</title>
        <authorList>
            <consortium name="The Broad Institute Genome Sequencing Platform"/>
            <person name="Earl A."/>
            <person name="Ward D."/>
            <person name="Feldgarden M."/>
            <person name="Gevers D."/>
            <person name="Zitomersky N.L."/>
            <person name="Coyne M.J."/>
            <person name="Comstock L.E."/>
            <person name="Young S.K."/>
            <person name="Zeng Q."/>
            <person name="Gargeya S."/>
            <person name="Fitzgerald M."/>
            <person name="Haas B."/>
            <person name="Abouelleil A."/>
            <person name="Alvarado L."/>
            <person name="Arachchi H.M."/>
            <person name="Berlin A."/>
            <person name="Chapman S.B."/>
            <person name="Gearin G."/>
            <person name="Goldberg J."/>
            <person name="Griggs A."/>
            <person name="Gujja S."/>
            <person name="Hansen M."/>
            <person name="Heiman D."/>
            <person name="Howarth C."/>
            <person name="Larimer J."/>
            <person name="Lui A."/>
            <person name="MacDonald P.J.P."/>
            <person name="McCowen C."/>
            <person name="Montmayeur A."/>
            <person name="Murphy C."/>
            <person name="Neiman D."/>
            <person name="Pearson M."/>
            <person name="Priest M."/>
            <person name="Roberts A."/>
            <person name="Saif S."/>
            <person name="Shea T."/>
            <person name="Sisk P."/>
            <person name="Stolte C."/>
            <person name="Sykes S."/>
            <person name="Wortman J."/>
            <person name="Nusbaum C."/>
            <person name="Birren B."/>
        </authorList>
    </citation>
    <scope>NUCLEOTIDE SEQUENCE [LARGE SCALE GENOMIC DNA]</scope>
    <source>
        <strain evidence="3 4">CL07T12C05</strain>
    </source>
</reference>
<name>A0A0E2AR52_BACFG</name>
<dbReference type="SUPFAM" id="SSF51735">
    <property type="entry name" value="NAD(P)-binding Rossmann-fold domains"/>
    <property type="match status" value="1"/>
</dbReference>